<dbReference type="AlphaFoldDB" id="A0A6A6BRR4"/>
<gene>
    <name evidence="5" type="ORF">K452DRAFT_295132</name>
</gene>
<dbReference type="CDD" id="cd00413">
    <property type="entry name" value="Glyco_hydrolase_16"/>
    <property type="match status" value="1"/>
</dbReference>
<feature type="signal peptide" evidence="3">
    <location>
        <begin position="1"/>
        <end position="20"/>
    </location>
</feature>
<evidence type="ECO:0000256" key="1">
    <source>
        <dbReference type="SAM" id="MobiDB-lite"/>
    </source>
</evidence>
<feature type="transmembrane region" description="Helical" evidence="2">
    <location>
        <begin position="399"/>
        <end position="424"/>
    </location>
</feature>
<dbReference type="Pfam" id="PF00722">
    <property type="entry name" value="Glyco_hydro_16"/>
    <property type="match status" value="1"/>
</dbReference>
<sequence length="426" mass="46704">MLPLLPLLLLLLSICTTALADTAAVAAAAISWQSPTNVSLLRDNSANCTCYAITTRDGTVDDGSDADVQAYFAYHRFYDFRGLAGTAKQFSNTPDPVDEDQDEGAEDVEDPIVMNSDAWNSEWGIQNWGKNATEEFPVRMVNSPRNIYISQTSVSDAGTDGSTNSLPTYLTLRTVRLPDFQSAAEIEHEQKNLMHASVRMRARVVGAPGAVAGFFTFIDDDNESDVEILTDDPKGVIRYTNQPSVKDGDEVPESSARVNALPDWDDWQTHRIDWLPYRSAWYINGELTATNTYSIPRRPSYLVLNMWSDGGEWSGNMSVGGVAELQVQWVEMLFNTSGPVEGPGDQDDKRKMKRTNAHAKRGVPVLEKRKKKKKHCDVVCAIDDVDRVGYPEVRHVSSLAAAVAAPALGAWGLLGMAALVALMAGL</sequence>
<reference evidence="5" key="1">
    <citation type="journal article" date="2020" name="Stud. Mycol.">
        <title>101 Dothideomycetes genomes: a test case for predicting lifestyles and emergence of pathogens.</title>
        <authorList>
            <person name="Haridas S."/>
            <person name="Albert R."/>
            <person name="Binder M."/>
            <person name="Bloem J."/>
            <person name="Labutti K."/>
            <person name="Salamov A."/>
            <person name="Andreopoulos B."/>
            <person name="Baker S."/>
            <person name="Barry K."/>
            <person name="Bills G."/>
            <person name="Bluhm B."/>
            <person name="Cannon C."/>
            <person name="Castanera R."/>
            <person name="Culley D."/>
            <person name="Daum C."/>
            <person name="Ezra D."/>
            <person name="Gonzalez J."/>
            <person name="Henrissat B."/>
            <person name="Kuo A."/>
            <person name="Liang C."/>
            <person name="Lipzen A."/>
            <person name="Lutzoni F."/>
            <person name="Magnuson J."/>
            <person name="Mondo S."/>
            <person name="Nolan M."/>
            <person name="Ohm R."/>
            <person name="Pangilinan J."/>
            <person name="Park H.-J."/>
            <person name="Ramirez L."/>
            <person name="Alfaro M."/>
            <person name="Sun H."/>
            <person name="Tritt A."/>
            <person name="Yoshinaga Y."/>
            <person name="Zwiers L.-H."/>
            <person name="Turgeon B."/>
            <person name="Goodwin S."/>
            <person name="Spatafora J."/>
            <person name="Crous P."/>
            <person name="Grigoriev I."/>
        </authorList>
    </citation>
    <scope>NUCLEOTIDE SEQUENCE</scope>
    <source>
        <strain evidence="5">CBS 121167</strain>
    </source>
</reference>
<keyword evidence="2" id="KW-1133">Transmembrane helix</keyword>
<accession>A0A6A6BRR4</accession>
<keyword evidence="6" id="KW-1185">Reference proteome</keyword>
<feature type="chain" id="PRO_5025673689" evidence="3">
    <location>
        <begin position="21"/>
        <end position="426"/>
    </location>
</feature>
<dbReference type="PANTHER" id="PTHR38121:SF4">
    <property type="entry name" value="GH16 DOMAIN-CONTAINING PROTEIN-RELATED"/>
    <property type="match status" value="1"/>
</dbReference>
<evidence type="ECO:0000256" key="3">
    <source>
        <dbReference type="SAM" id="SignalP"/>
    </source>
</evidence>
<keyword evidence="3" id="KW-0732">Signal</keyword>
<dbReference type="EMBL" id="ML995477">
    <property type="protein sequence ID" value="KAF2145507.1"/>
    <property type="molecule type" value="Genomic_DNA"/>
</dbReference>
<evidence type="ECO:0000313" key="6">
    <source>
        <dbReference type="Proteomes" id="UP000799438"/>
    </source>
</evidence>
<dbReference type="Gene3D" id="2.60.120.200">
    <property type="match status" value="1"/>
</dbReference>
<dbReference type="SUPFAM" id="SSF49899">
    <property type="entry name" value="Concanavalin A-like lectins/glucanases"/>
    <property type="match status" value="1"/>
</dbReference>
<dbReference type="RefSeq" id="XP_033401219.1">
    <property type="nucleotide sequence ID" value="XM_033541777.1"/>
</dbReference>
<feature type="domain" description="GH16" evidence="4">
    <location>
        <begin position="88"/>
        <end position="338"/>
    </location>
</feature>
<keyword evidence="5" id="KW-0378">Hydrolase</keyword>
<protein>
    <submittedName>
        <fullName evidence="5">Glycoside hydrolase family 16 protein</fullName>
    </submittedName>
</protein>
<feature type="region of interest" description="Disordered" evidence="1">
    <location>
        <begin position="338"/>
        <end position="359"/>
    </location>
</feature>
<dbReference type="GO" id="GO:0005975">
    <property type="term" value="P:carbohydrate metabolic process"/>
    <property type="evidence" value="ECO:0007669"/>
    <property type="project" value="InterPro"/>
</dbReference>
<evidence type="ECO:0000256" key="2">
    <source>
        <dbReference type="SAM" id="Phobius"/>
    </source>
</evidence>
<dbReference type="PROSITE" id="PS51762">
    <property type="entry name" value="GH16_2"/>
    <property type="match status" value="1"/>
</dbReference>
<dbReference type="OrthoDB" id="4388755at2759"/>
<dbReference type="GO" id="GO:0004553">
    <property type="term" value="F:hydrolase activity, hydrolyzing O-glycosyl compounds"/>
    <property type="evidence" value="ECO:0007669"/>
    <property type="project" value="InterPro"/>
</dbReference>
<evidence type="ECO:0000313" key="5">
    <source>
        <dbReference type="EMBL" id="KAF2145507.1"/>
    </source>
</evidence>
<keyword evidence="2" id="KW-0472">Membrane</keyword>
<dbReference type="InterPro" id="IPR000757">
    <property type="entry name" value="Beta-glucanase-like"/>
</dbReference>
<keyword evidence="2" id="KW-0812">Transmembrane</keyword>
<dbReference type="Proteomes" id="UP000799438">
    <property type="component" value="Unassembled WGS sequence"/>
</dbReference>
<organism evidence="5 6">
    <name type="scientific">Aplosporella prunicola CBS 121167</name>
    <dbReference type="NCBI Taxonomy" id="1176127"/>
    <lineage>
        <taxon>Eukaryota</taxon>
        <taxon>Fungi</taxon>
        <taxon>Dikarya</taxon>
        <taxon>Ascomycota</taxon>
        <taxon>Pezizomycotina</taxon>
        <taxon>Dothideomycetes</taxon>
        <taxon>Dothideomycetes incertae sedis</taxon>
        <taxon>Botryosphaeriales</taxon>
        <taxon>Aplosporellaceae</taxon>
        <taxon>Aplosporella</taxon>
    </lineage>
</organism>
<name>A0A6A6BRR4_9PEZI</name>
<dbReference type="InterPro" id="IPR013320">
    <property type="entry name" value="ConA-like_dom_sf"/>
</dbReference>
<dbReference type="PANTHER" id="PTHR38121">
    <property type="entry name" value="GH16 DOMAIN-CONTAINING PROTEIN"/>
    <property type="match status" value="1"/>
</dbReference>
<dbReference type="GeneID" id="54299274"/>
<proteinExistence type="predicted"/>
<evidence type="ECO:0000259" key="4">
    <source>
        <dbReference type="PROSITE" id="PS51762"/>
    </source>
</evidence>